<dbReference type="SUPFAM" id="SSF50494">
    <property type="entry name" value="Trypsin-like serine proteases"/>
    <property type="match status" value="1"/>
</dbReference>
<dbReference type="GO" id="GO:0006508">
    <property type="term" value="P:proteolysis"/>
    <property type="evidence" value="ECO:0007669"/>
    <property type="project" value="UniProtKB-KW"/>
</dbReference>
<proteinExistence type="predicted"/>
<dbReference type="PRINTS" id="PR00834">
    <property type="entry name" value="PROTEASES2C"/>
</dbReference>
<dbReference type="PANTHER" id="PTHR43343">
    <property type="entry name" value="PEPTIDASE S12"/>
    <property type="match status" value="1"/>
</dbReference>
<dbReference type="AlphaFoldDB" id="A0AAE4ZD47"/>
<dbReference type="Pfam" id="PF13365">
    <property type="entry name" value="Trypsin_2"/>
    <property type="match status" value="1"/>
</dbReference>
<evidence type="ECO:0000313" key="6">
    <source>
        <dbReference type="Proteomes" id="UP000702544"/>
    </source>
</evidence>
<keyword evidence="1 5" id="KW-0645">Protease</keyword>
<protein>
    <submittedName>
        <fullName evidence="5">Trypsin-like serine protease</fullName>
    </submittedName>
</protein>
<keyword evidence="2" id="KW-0378">Hydrolase</keyword>
<dbReference type="GO" id="GO:0004252">
    <property type="term" value="F:serine-type endopeptidase activity"/>
    <property type="evidence" value="ECO:0007669"/>
    <property type="project" value="InterPro"/>
</dbReference>
<dbReference type="InterPro" id="IPR036034">
    <property type="entry name" value="PDZ_sf"/>
</dbReference>
<evidence type="ECO:0000256" key="1">
    <source>
        <dbReference type="ARBA" id="ARBA00022670"/>
    </source>
</evidence>
<sequence length="343" mass="35861">MTDTIPLRPLASDAGGDQPSTPRPPIPDAEILDAYSQAVIGVAERLQPAVVSVSIWGRRRSPWEDPPSGNGSGLVIAPDGLIVTNHHVVEGTRRVRVAFDGGEETEADVIGSDVASDLAMLRTDAGGLTAAEFGDAGQLRVGQLVLAIGSPYGYTSTVTAGVVSALGRSMRAAAGRLIDNVIQTDAAINPGNSGGPLVTSHGLVVGINTAAIGRGAGIGFAIPVNETTRRIMSALISHGIYRRAYLGIAGRERPLYAREARRLAREQRTGVEVVELEPGGPALTAGMREGDVIVAIDGEPVAGMSGLQGVLSPERIDKFVVLELVRRDQRQEITIQLGVWPAP</sequence>
<dbReference type="InterPro" id="IPR001478">
    <property type="entry name" value="PDZ"/>
</dbReference>
<organism evidence="5 6">
    <name type="scientific">Candidatus Kutchimonas denitrificans</name>
    <dbReference type="NCBI Taxonomy" id="3056748"/>
    <lineage>
        <taxon>Bacteria</taxon>
        <taxon>Pseudomonadati</taxon>
        <taxon>Gemmatimonadota</taxon>
        <taxon>Gemmatimonadia</taxon>
        <taxon>Candidatus Palauibacterales</taxon>
        <taxon>Candidatus Palauibacteraceae</taxon>
        <taxon>Candidatus Kutchimonas</taxon>
    </lineage>
</organism>
<dbReference type="InterPro" id="IPR009003">
    <property type="entry name" value="Peptidase_S1_PA"/>
</dbReference>
<dbReference type="InterPro" id="IPR051201">
    <property type="entry name" value="Chloro_Bact_Ser_Proteases"/>
</dbReference>
<feature type="domain" description="PDZ" evidence="4">
    <location>
        <begin position="270"/>
        <end position="328"/>
    </location>
</feature>
<feature type="region of interest" description="Disordered" evidence="3">
    <location>
        <begin position="1"/>
        <end position="28"/>
    </location>
</feature>
<dbReference type="PROSITE" id="PS50106">
    <property type="entry name" value="PDZ"/>
    <property type="match status" value="1"/>
</dbReference>
<dbReference type="SMART" id="SM00228">
    <property type="entry name" value="PDZ"/>
    <property type="match status" value="1"/>
</dbReference>
<gene>
    <name evidence="5" type="ORF">GWO12_12405</name>
</gene>
<accession>A0AAE4ZD47</accession>
<dbReference type="EMBL" id="JAACAK010000099">
    <property type="protein sequence ID" value="NIR75895.1"/>
    <property type="molecule type" value="Genomic_DNA"/>
</dbReference>
<evidence type="ECO:0000259" key="4">
    <source>
        <dbReference type="PROSITE" id="PS50106"/>
    </source>
</evidence>
<dbReference type="PANTHER" id="PTHR43343:SF3">
    <property type="entry name" value="PROTEASE DO-LIKE 8, CHLOROPLASTIC"/>
    <property type="match status" value="1"/>
</dbReference>
<name>A0AAE4ZD47_9BACT</name>
<evidence type="ECO:0000313" key="5">
    <source>
        <dbReference type="EMBL" id="NIR75895.1"/>
    </source>
</evidence>
<reference evidence="5 6" key="1">
    <citation type="submission" date="2020-01" db="EMBL/GenBank/DDBJ databases">
        <title>Genomes assembled from Gulf of Kutch pelagic sediment metagenomes.</title>
        <authorList>
            <person name="Chandrashekar M."/>
            <person name="Mahajan M.S."/>
            <person name="Dave K.J."/>
            <person name="Vatsa P."/>
            <person name="Nathani N.M."/>
        </authorList>
    </citation>
    <scope>NUCLEOTIDE SEQUENCE [LARGE SCALE GENOMIC DNA]</scope>
    <source>
        <strain evidence="5">KS3-K002</strain>
    </source>
</reference>
<dbReference type="SUPFAM" id="SSF50156">
    <property type="entry name" value="PDZ domain-like"/>
    <property type="match status" value="1"/>
</dbReference>
<dbReference type="InterPro" id="IPR001940">
    <property type="entry name" value="Peptidase_S1C"/>
</dbReference>
<evidence type="ECO:0000256" key="2">
    <source>
        <dbReference type="ARBA" id="ARBA00022801"/>
    </source>
</evidence>
<dbReference type="Proteomes" id="UP000702544">
    <property type="component" value="Unassembled WGS sequence"/>
</dbReference>
<dbReference type="Pfam" id="PF13180">
    <property type="entry name" value="PDZ_2"/>
    <property type="match status" value="1"/>
</dbReference>
<dbReference type="Gene3D" id="2.40.10.120">
    <property type="match status" value="1"/>
</dbReference>
<dbReference type="CDD" id="cd06779">
    <property type="entry name" value="cpPDZ_Deg_HtrA-like"/>
    <property type="match status" value="1"/>
</dbReference>
<evidence type="ECO:0000256" key="3">
    <source>
        <dbReference type="SAM" id="MobiDB-lite"/>
    </source>
</evidence>
<dbReference type="Gene3D" id="2.30.42.10">
    <property type="match status" value="1"/>
</dbReference>
<comment type="caution">
    <text evidence="5">The sequence shown here is derived from an EMBL/GenBank/DDBJ whole genome shotgun (WGS) entry which is preliminary data.</text>
</comment>